<sequence length="104" mass="12261">MIRQRPQVSLSQRPAACFYIRFPNNDYYRAIYVKERTIVELQSQISRKAQINICRIFFQISAGRKRLANDELLRQIPDGQDIIAEFGDTMYIDRGIDVVLMFRS</sequence>
<proteinExistence type="predicted"/>
<accession>A0A395HF30</accession>
<dbReference type="VEuPathDB" id="FungiDB:BO97DRAFT_409609"/>
<reference evidence="2 3" key="1">
    <citation type="submission" date="2018-02" db="EMBL/GenBank/DDBJ databases">
        <title>The genomes of Aspergillus section Nigri reveals drivers in fungal speciation.</title>
        <authorList>
            <consortium name="DOE Joint Genome Institute"/>
            <person name="Vesth T.C."/>
            <person name="Nybo J."/>
            <person name="Theobald S."/>
            <person name="Brandl J."/>
            <person name="Frisvad J.C."/>
            <person name="Nielsen K.F."/>
            <person name="Lyhne E.K."/>
            <person name="Kogle M.E."/>
            <person name="Kuo A."/>
            <person name="Riley R."/>
            <person name="Clum A."/>
            <person name="Nolan M."/>
            <person name="Lipzen A."/>
            <person name="Salamov A."/>
            <person name="Henrissat B."/>
            <person name="Wiebenga A."/>
            <person name="De vries R.P."/>
            <person name="Grigoriev I.V."/>
            <person name="Mortensen U.H."/>
            <person name="Andersen M.R."/>
            <person name="Baker S.E."/>
        </authorList>
    </citation>
    <scope>NUCLEOTIDE SEQUENCE [LARGE SCALE GENOMIC DNA]</scope>
    <source>
        <strain evidence="2 3">CBS 101889</strain>
    </source>
</reference>
<dbReference type="STRING" id="1450537.A0A395HF30"/>
<gene>
    <name evidence="2" type="ORF">BO97DRAFT_409609</name>
</gene>
<dbReference type="Proteomes" id="UP000248961">
    <property type="component" value="Unassembled WGS sequence"/>
</dbReference>
<dbReference type="OrthoDB" id="9996779at2759"/>
<feature type="domain" description="GRHL1/CP2 C-terminal" evidence="1">
    <location>
        <begin position="14"/>
        <end position="89"/>
    </location>
</feature>
<dbReference type="Pfam" id="PF25416">
    <property type="entry name" value="GRHL1_C"/>
    <property type="match status" value="1"/>
</dbReference>
<protein>
    <recommendedName>
        <fullName evidence="1">GRHL1/CP2 C-terminal domain-containing protein</fullName>
    </recommendedName>
</protein>
<dbReference type="EMBL" id="KZ824391">
    <property type="protein sequence ID" value="RAL06492.1"/>
    <property type="molecule type" value="Genomic_DNA"/>
</dbReference>
<dbReference type="GeneID" id="37200387"/>
<evidence type="ECO:0000313" key="3">
    <source>
        <dbReference type="Proteomes" id="UP000248961"/>
    </source>
</evidence>
<keyword evidence="3" id="KW-1185">Reference proteome</keyword>
<evidence type="ECO:0000313" key="2">
    <source>
        <dbReference type="EMBL" id="RAL06492.1"/>
    </source>
</evidence>
<dbReference type="InterPro" id="IPR057520">
    <property type="entry name" value="GRHL1/CP2_C"/>
</dbReference>
<organism evidence="2 3">
    <name type="scientific">Aspergillus homomorphus (strain CBS 101889)</name>
    <dbReference type="NCBI Taxonomy" id="1450537"/>
    <lineage>
        <taxon>Eukaryota</taxon>
        <taxon>Fungi</taxon>
        <taxon>Dikarya</taxon>
        <taxon>Ascomycota</taxon>
        <taxon>Pezizomycotina</taxon>
        <taxon>Eurotiomycetes</taxon>
        <taxon>Eurotiomycetidae</taxon>
        <taxon>Eurotiales</taxon>
        <taxon>Aspergillaceae</taxon>
        <taxon>Aspergillus</taxon>
        <taxon>Aspergillus subgen. Circumdati</taxon>
    </lineage>
</organism>
<dbReference type="RefSeq" id="XP_025545646.1">
    <property type="nucleotide sequence ID" value="XM_025696098.1"/>
</dbReference>
<evidence type="ECO:0000259" key="1">
    <source>
        <dbReference type="Pfam" id="PF25416"/>
    </source>
</evidence>
<name>A0A395HF30_ASPHC</name>
<dbReference type="AlphaFoldDB" id="A0A395HF30"/>